<feature type="region of interest" description="Disordered" evidence="6">
    <location>
        <begin position="202"/>
        <end position="232"/>
    </location>
</feature>
<dbReference type="GO" id="GO:0008017">
    <property type="term" value="F:microtubule binding"/>
    <property type="evidence" value="ECO:0007669"/>
    <property type="project" value="InterPro"/>
</dbReference>
<feature type="compositionally biased region" description="Polar residues" evidence="6">
    <location>
        <begin position="3305"/>
        <end position="3316"/>
    </location>
</feature>
<feature type="domain" description="EF-hand" evidence="7">
    <location>
        <begin position="3085"/>
        <end position="3120"/>
    </location>
</feature>
<dbReference type="PROSITE" id="PS51460">
    <property type="entry name" value="GAR"/>
    <property type="match status" value="1"/>
</dbReference>
<sequence length="3532" mass="399918">MPSLCPWKHFEEWYIEIVEIIESREVLSLDVESYARKIDEIAHQRNARSDDFDGMVQTGKDLVSKKDVTDTAPVKDKIKNLEGQWKELNDTLDERARNGKERSEQLLAYEQLRDRCIQWLNTTENTLDNIRPVGLEQEIVKKQTEELKPLVKQHREYGTTIDRLNELGNVYDALLRGERPESPTRRRSSVTPIKRPSITSPLKQVRRVSQDARGSSPTHKLLGYNGSAPLSPIPGGYGSRRTSQEGFHLDDMSPIQKELLQVNNRYEMIGMRLTDRQTDLDAMKEELKKLSDSMRTLSLVLDKTERSVPREAIPTTKEEADKYTRQCKSILDDLFEKQPVLDTLKVQVTDLIKKRPTAPGADILHDQVDLVNDRFKELQGRLKDRITFLEGTKDFLDSYDSLNTWLISKDRMMTVLGPIASDPRMVQMQAQQVQVLRDEFQAQEPKLSDLNDAGDRIIAACEPNSVAAKKINDKLDAINNKWTELIGQLDARDSALNAASDASTNFYDNYNKLHDTLIKLGDDFDEVSASGADSAKQLEAVNVLDHGLNIAHGALIDLTGLGENLIAILSDPSSKSDIKSKLAQLNKMFNNLEKKLGNRKSELEASLKDEEEFGQSCQDIQEWLSDQVAHLKDQLHVSADQEILSHQVADFEPIYKDLMSKEHEVIMMINKGKDIVAKSSRKDLNRQLTATLDAIKKEWDNVRKTAVDRRTRLQKCMDTCNKFHNHQDRFNPWLDKAEERMKTMEPIAFSKKVIDKQIKEIQSFKNEVSRHSGEYENNKTAGDKLISCTDKDHEGVHDALGLMKERWDQLNAMVFARAQDLDDVVAKLGDFNDRARDLDHTLQRCGDRLASLDALGGAGKDAKSLERMKALLDETEALAKQVDQVKHKGEDLCGAAETLGSDAHHIQDEVERLADRYGDLRGKLEDRCHDLEEASQAVNKFGALVKNVGQELTGLEDELDRMGSVGRDIKVVTTQIDQLQTFMIKIDRKCDEIDDAKSTLDDLVSQGFTAANNRAAEDQIKQLQRQMKKIQDRCEVRGKDLDNVFKKLESFYDKYSAVMDDITEVDKEGESFKPVGADVDTIIAQQEEFKRFKGKRIEALGNSVNECNKLGQGLIQSAASGVNTQKLENDIDNLNELWNKLKEMIGDREKALDKGLMQSGKFQDALDSMLQWLGNFEEMMENQAPISGEYSVVKAQAQEQKFLRKMLMDRQNEMQALLSMGRNLAADLEPSEKAAVEGQLDDLLNRFDDANARSQERMEALEETLKVAKEFQNKLNPITMWLERTEKKLKEMSTIPSDEEKIQRLIREHDSLHDDILGQKPAFDDLTDVATALMSLIGDDEANALADKLQATTDRYGQLVEDSEALGRLLQESKVGLRHLVLTYEDLLSWMDEMEARLSKYRILSVFVEKLLEQMDELTDLGEEVVSHEKQVGEVMDAGSHLMKHISSDEALQLKDKLDSIHRRYNDLSAKATDLHKAANEALPLVQQFHSAHERLGTWMLSVEGQLQSIDSSGSGLMEEEIERLAHEIQENRPLVEVVNLVGPQLCQISPGEGAGNIETLVTRDNRRFEQICEQIQRRMERIHMSKQRSQEITQDIDELLGWFREVEGQIREAEPPSVDPEEIRIQLKEHKALNDDVSSQKGRVRDVLSNAKKVLRESPHHEDTSELREKMEDLKETMELVSKLSSDRLSTLDQALPLAEHFFETHHELEDWLAGVENEAMVMDTPALRPDQIIRQMEKNKNFLQAIADHKPLLDKLNKTGGALLKLVNREDGNKIQELLESDNERYNALKYALRERGQALEDALQETSQFSDKLDGMLSSLSETADQVKNAEPISAHPEKIHEQVQENNGIIDDLDRKETAFTAVKAAAEEVINKASRNDPAVKDIKSKLDRLNKLWDMVQMATTQRGQSLEDAMAMAEKFWEELQNVMTALKDLQDTLKAQEPVAVEPQAIKQQREELSQIKNKIDQTKPEVEQVRQTGRDLMTLCGDADKPEVKKNIEDLDYAWDNVTALYAKREENLIDAMEKAMEFHDTLRNMLEFLEKAESKFSNMGAVAGDIEAIKTQINQLHRFKDEVDPHMVKVEALNRQAQELKERTTPDQAAAIMGPLGEVNRRWDELLKGIVERQRNLEYALLKLGQFQHALKELMVWIERTTKTVSDLKPVFGDPQVIEVELAKLKVTINDIQAHQSSVDTLNDAGRQLIEADKGSEDASTTQKRLVELNKKWGELQESANGKQSDLESALREAQIFSAEIQDLLLWLGDIDAALSSSKPVGGLPETAKEQLLRFMEIYEDLEENRPRVEEKLQQGQEYLKRSREGAATNLNHSLRTLKQRWESVMNRANDKKIKLEIAFKEATEFHDALQQFVDWLTEAENTLNGQQPVSRVLDIILEQIEEHNSFKKDVTAHREVMLSLDKKGTHLKYFSQKQDVILIKNLLVSVQHRWEKVVSKAAERTRSLDLGFKEAKEFHDNWNDLVTWLDDAERTLDDLAANVGNDPEKIKAQIAKHKEFQKALGAKQPFYDSTMKQGRGLQNKAPKTDEETLKQMLMDLKNKWNSVCQKSVDRQRKLEEALLFTGQFKDATQALLDWLKKVELGLVEDGPVHGDLDTVMALVEQHKAFCAEMKNRSVQVESVRRTADELLVKASAEDATTIRSQITELVSSWERVERATEVRTRRLEEALQAAEQLHKVVHMLLDWLSDAEMKLRYAGPLPDSEDDTRQQIGEHDAFMTELGRKEKEKDDTIALAEDILAKAHPDGVATIKHWITIIQSRWEEVMAWARQRQTRLSDHLRSLRDLAGLLDELMRWLVQAENNLTTLEAEPLPDDIPAIEALITDHKEFMDEMQKKEPDVLSICKPTKPRPSLSQQGKKRSRASLGRESVSPGRESSPEFDYPSRRSSRISPDRESSPGPKSRKSSRASPSREVTPTREYPRPWMFGARTTPSRETSPGADRERDWPLGNLRFATSTPTTPGTSAGGRKSSKASVRDEPQIKNPQARALWEKWQHVGFMAWERMRRLHDKLNYLHELEKLKNFSWEEWRKRFMKFMNHKKSRVTDLFRKMDTDNDGAVPRDDFIDGILKTKFPTSRLEMGTVADIFDRNQDGYIDYQEFIAALRPDWERKGPLTDAERIDDEVQKQVSKCTCRQKFRVHQVGEGKYRFGDSQKLRLVRILRSTVMVRVGGGWVALDEFLVKNDPCRAKGRTNVELREQFILAEGVSQSMTPFKSKPSPNSSVSSQSGTTAQHRSQSLPSSGPIIKVKERTAKSSGMGRSSFSAGTPDSSFSEEGGTSSFHLHGSKRKASAPVHSRSSYNTSVDSQPGSRGGSRPASRGPGSRPSSRPPSRAGSEVSLDSNDGSGRTPMRRTPSFTQRSARTSSSQSSGVQRSSSLRKASAPVKSSPGTVNGTGTRNLSVTSRLYSPTLSSRLKEAGIRTNLSGSTSNLTVPGTPLRSRTSSTTSLNSNHSTTSKIPTLRPKTSTTHTTTSKTSISTRTRNPSGSSSHDGTTKVPRRTSAATSDTPPTGGRKTGMVEPRRKL</sequence>
<keyword evidence="3" id="KW-0106">Calcium</keyword>
<dbReference type="FunFam" id="1.20.58.60:FF:000040">
    <property type="entry name" value="Short stop, isoform N"/>
    <property type="match status" value="1"/>
</dbReference>
<dbReference type="FunFam" id="3.30.920.20:FF:000001">
    <property type="entry name" value="Microtubule-actin cross-linking factor 1"/>
    <property type="match status" value="1"/>
</dbReference>
<evidence type="ECO:0000259" key="8">
    <source>
        <dbReference type="PROSITE" id="PS51460"/>
    </source>
</evidence>
<comment type="subcellular location">
    <subcellularLocation>
        <location evidence="1">Cytoplasm</location>
        <location evidence="1">Cytoskeleton</location>
    </subcellularLocation>
</comment>
<evidence type="ECO:0000313" key="9">
    <source>
        <dbReference type="EMBL" id="KAK3864232.1"/>
    </source>
</evidence>
<evidence type="ECO:0000256" key="5">
    <source>
        <dbReference type="SAM" id="Coils"/>
    </source>
</evidence>
<dbReference type="PROSITE" id="PS00018">
    <property type="entry name" value="EF_HAND_1"/>
    <property type="match status" value="1"/>
</dbReference>
<dbReference type="SMART" id="SM00243">
    <property type="entry name" value="GAS2"/>
    <property type="match status" value="1"/>
</dbReference>
<dbReference type="PANTHER" id="PTHR23169">
    <property type="entry name" value="ENVOPLAKIN"/>
    <property type="match status" value="1"/>
</dbReference>
<feature type="region of interest" description="Disordered" evidence="6">
    <location>
        <begin position="3426"/>
        <end position="3532"/>
    </location>
</feature>
<dbReference type="Pfam" id="PF13499">
    <property type="entry name" value="EF-hand_7"/>
    <property type="match status" value="1"/>
</dbReference>
<dbReference type="SMART" id="SM00150">
    <property type="entry name" value="SPEC"/>
    <property type="match status" value="26"/>
</dbReference>
<dbReference type="CDD" id="cd00176">
    <property type="entry name" value="SPEC"/>
    <property type="match status" value="13"/>
</dbReference>
<feature type="coiled-coil region" evidence="5">
    <location>
        <begin position="575"/>
        <end position="602"/>
    </location>
</feature>
<feature type="compositionally biased region" description="Low complexity" evidence="6">
    <location>
        <begin position="3224"/>
        <end position="3237"/>
    </location>
</feature>
<dbReference type="FunFam" id="1.20.58.60:FF:000042">
    <property type="entry name" value="Short stop, isoform N"/>
    <property type="match status" value="1"/>
</dbReference>
<dbReference type="CDD" id="cd00051">
    <property type="entry name" value="EFh"/>
    <property type="match status" value="1"/>
</dbReference>
<keyword evidence="4" id="KW-0206">Cytoskeleton</keyword>
<feature type="region of interest" description="Disordered" evidence="6">
    <location>
        <begin position="3219"/>
        <end position="3413"/>
    </location>
</feature>
<evidence type="ECO:0008006" key="11">
    <source>
        <dbReference type="Google" id="ProtNLM"/>
    </source>
</evidence>
<feature type="compositionally biased region" description="Low complexity" evidence="6">
    <location>
        <begin position="3322"/>
        <end position="3344"/>
    </location>
</feature>
<keyword evidence="5" id="KW-0175">Coiled coil</keyword>
<feature type="domain" description="EF-hand" evidence="7">
    <location>
        <begin position="3049"/>
        <end position="3084"/>
    </location>
</feature>
<feature type="compositionally biased region" description="Low complexity" evidence="6">
    <location>
        <begin position="3279"/>
        <end position="3290"/>
    </location>
</feature>
<evidence type="ECO:0000256" key="6">
    <source>
        <dbReference type="SAM" id="MobiDB-lite"/>
    </source>
</evidence>
<evidence type="ECO:0000256" key="1">
    <source>
        <dbReference type="ARBA" id="ARBA00004245"/>
    </source>
</evidence>
<evidence type="ECO:0000313" key="10">
    <source>
        <dbReference type="Proteomes" id="UP001286313"/>
    </source>
</evidence>
<dbReference type="InterPro" id="IPR018159">
    <property type="entry name" value="Spectrin/alpha-actinin"/>
</dbReference>
<dbReference type="SUPFAM" id="SSF47473">
    <property type="entry name" value="EF-hand"/>
    <property type="match status" value="1"/>
</dbReference>
<dbReference type="InterPro" id="IPR036534">
    <property type="entry name" value="GAR_dom_sf"/>
</dbReference>
<dbReference type="Gene3D" id="3.30.920.20">
    <property type="entry name" value="Gas2-like domain"/>
    <property type="match status" value="1"/>
</dbReference>
<feature type="region of interest" description="Disordered" evidence="6">
    <location>
        <begin position="2845"/>
        <end position="2994"/>
    </location>
</feature>
<dbReference type="Pfam" id="PF00435">
    <property type="entry name" value="Spectrin"/>
    <property type="match status" value="17"/>
</dbReference>
<dbReference type="InterPro" id="IPR002048">
    <property type="entry name" value="EF_hand_dom"/>
</dbReference>
<dbReference type="InterPro" id="IPR043197">
    <property type="entry name" value="Plakin"/>
</dbReference>
<dbReference type="Proteomes" id="UP001286313">
    <property type="component" value="Unassembled WGS sequence"/>
</dbReference>
<dbReference type="Gene3D" id="1.10.238.10">
    <property type="entry name" value="EF-hand"/>
    <property type="match status" value="1"/>
</dbReference>
<dbReference type="FunFam" id="1.20.58.60:FF:000039">
    <property type="entry name" value="Short stop, isoform N"/>
    <property type="match status" value="1"/>
</dbReference>
<dbReference type="GO" id="GO:0042060">
    <property type="term" value="P:wound healing"/>
    <property type="evidence" value="ECO:0007669"/>
    <property type="project" value="TreeGrafter"/>
</dbReference>
<organism evidence="9 10">
    <name type="scientific">Petrolisthes cinctipes</name>
    <name type="common">Flat porcelain crab</name>
    <dbReference type="NCBI Taxonomy" id="88211"/>
    <lineage>
        <taxon>Eukaryota</taxon>
        <taxon>Metazoa</taxon>
        <taxon>Ecdysozoa</taxon>
        <taxon>Arthropoda</taxon>
        <taxon>Crustacea</taxon>
        <taxon>Multicrustacea</taxon>
        <taxon>Malacostraca</taxon>
        <taxon>Eumalacostraca</taxon>
        <taxon>Eucarida</taxon>
        <taxon>Decapoda</taxon>
        <taxon>Pleocyemata</taxon>
        <taxon>Anomura</taxon>
        <taxon>Galatheoidea</taxon>
        <taxon>Porcellanidae</taxon>
        <taxon>Petrolisthes</taxon>
    </lineage>
</organism>
<reference evidence="9" key="1">
    <citation type="submission" date="2023-10" db="EMBL/GenBank/DDBJ databases">
        <title>Genome assemblies of two species of porcelain crab, Petrolisthes cinctipes and Petrolisthes manimaculis (Anomura: Porcellanidae).</title>
        <authorList>
            <person name="Angst P."/>
        </authorList>
    </citation>
    <scope>NUCLEOTIDE SEQUENCE</scope>
    <source>
        <strain evidence="9">PB745_01</strain>
        <tissue evidence="9">Gill</tissue>
    </source>
</reference>
<feature type="compositionally biased region" description="Low complexity" evidence="6">
    <location>
        <begin position="3364"/>
        <end position="3384"/>
    </location>
</feature>
<evidence type="ECO:0000256" key="2">
    <source>
        <dbReference type="ARBA" id="ARBA00022490"/>
    </source>
</evidence>
<feature type="compositionally biased region" description="Polar residues" evidence="6">
    <location>
        <begin position="3430"/>
        <end position="3441"/>
    </location>
</feature>
<dbReference type="InterPro" id="IPR011992">
    <property type="entry name" value="EF-hand-dom_pair"/>
</dbReference>
<dbReference type="PROSITE" id="PS50222">
    <property type="entry name" value="EF_HAND_2"/>
    <property type="match status" value="2"/>
</dbReference>
<dbReference type="GO" id="GO:0005737">
    <property type="term" value="C:cytoplasm"/>
    <property type="evidence" value="ECO:0007669"/>
    <property type="project" value="TreeGrafter"/>
</dbReference>
<accession>A0AAE1K4T2</accession>
<feature type="coiled-coil region" evidence="5">
    <location>
        <begin position="1233"/>
        <end position="1271"/>
    </location>
</feature>
<dbReference type="EMBL" id="JAWQEG010003837">
    <property type="protein sequence ID" value="KAK3864232.1"/>
    <property type="molecule type" value="Genomic_DNA"/>
</dbReference>
<dbReference type="InterPro" id="IPR002017">
    <property type="entry name" value="Spectrin_repeat"/>
</dbReference>
<dbReference type="InterPro" id="IPR003108">
    <property type="entry name" value="GAR_dom"/>
</dbReference>
<dbReference type="FunFam" id="1.20.58.60:FF:000001">
    <property type="entry name" value="Microtubule-actin cross-linking factor 1"/>
    <property type="match status" value="4"/>
</dbReference>
<feature type="compositionally biased region" description="Low complexity" evidence="6">
    <location>
        <begin position="3446"/>
        <end position="3464"/>
    </location>
</feature>
<feature type="compositionally biased region" description="Polar residues" evidence="6">
    <location>
        <begin position="3238"/>
        <end position="3250"/>
    </location>
</feature>
<dbReference type="GO" id="GO:0005882">
    <property type="term" value="C:intermediate filament"/>
    <property type="evidence" value="ECO:0007669"/>
    <property type="project" value="TreeGrafter"/>
</dbReference>
<feature type="compositionally biased region" description="Polar residues" evidence="6">
    <location>
        <begin position="3490"/>
        <end position="3499"/>
    </location>
</feature>
<dbReference type="SMART" id="SM00054">
    <property type="entry name" value="EFh"/>
    <property type="match status" value="2"/>
</dbReference>
<proteinExistence type="predicted"/>
<feature type="compositionally biased region" description="Low complexity" evidence="6">
    <location>
        <begin position="2965"/>
        <end position="2978"/>
    </location>
</feature>
<feature type="compositionally biased region" description="Polar residues" evidence="6">
    <location>
        <begin position="3263"/>
        <end position="3278"/>
    </location>
</feature>
<evidence type="ECO:0000256" key="3">
    <source>
        <dbReference type="ARBA" id="ARBA00022837"/>
    </source>
</evidence>
<gene>
    <name evidence="9" type="ORF">Pcinc_030068</name>
</gene>
<dbReference type="PANTHER" id="PTHR23169:SF23">
    <property type="entry name" value="SHORT STOP, ISOFORM H"/>
    <property type="match status" value="1"/>
</dbReference>
<dbReference type="GO" id="GO:0030056">
    <property type="term" value="C:hemidesmosome"/>
    <property type="evidence" value="ECO:0007669"/>
    <property type="project" value="TreeGrafter"/>
</dbReference>
<keyword evidence="2" id="KW-0963">Cytoplasm</keyword>
<evidence type="ECO:0000259" key="7">
    <source>
        <dbReference type="PROSITE" id="PS50222"/>
    </source>
</evidence>
<dbReference type="SUPFAM" id="SSF143575">
    <property type="entry name" value="GAS2 domain-like"/>
    <property type="match status" value="1"/>
</dbReference>
<dbReference type="Gene3D" id="1.20.58.60">
    <property type="match status" value="23"/>
</dbReference>
<dbReference type="GO" id="GO:0005886">
    <property type="term" value="C:plasma membrane"/>
    <property type="evidence" value="ECO:0007669"/>
    <property type="project" value="UniProtKB-SubCell"/>
</dbReference>
<feature type="coiled-coil region" evidence="5">
    <location>
        <begin position="273"/>
        <end position="300"/>
    </location>
</feature>
<feature type="compositionally biased region" description="Polar residues" evidence="6">
    <location>
        <begin position="3396"/>
        <end position="3413"/>
    </location>
</feature>
<evidence type="ECO:0000256" key="4">
    <source>
        <dbReference type="ARBA" id="ARBA00023212"/>
    </source>
</evidence>
<keyword evidence="10" id="KW-1185">Reference proteome</keyword>
<protein>
    <recommendedName>
        <fullName evidence="11">Dystonin</fullName>
    </recommendedName>
</protein>
<feature type="compositionally biased region" description="Low complexity" evidence="6">
    <location>
        <begin position="3473"/>
        <end position="3489"/>
    </location>
</feature>
<name>A0AAE1K4T2_PETCI</name>
<dbReference type="GO" id="GO:0045104">
    <property type="term" value="P:intermediate filament cytoskeleton organization"/>
    <property type="evidence" value="ECO:0007669"/>
    <property type="project" value="InterPro"/>
</dbReference>
<dbReference type="InterPro" id="IPR018247">
    <property type="entry name" value="EF_Hand_1_Ca_BS"/>
</dbReference>
<dbReference type="SUPFAM" id="SSF46966">
    <property type="entry name" value="Spectrin repeat"/>
    <property type="match status" value="21"/>
</dbReference>
<dbReference type="GO" id="GO:0005509">
    <property type="term" value="F:calcium ion binding"/>
    <property type="evidence" value="ECO:0007669"/>
    <property type="project" value="InterPro"/>
</dbReference>
<dbReference type="GO" id="GO:0005198">
    <property type="term" value="F:structural molecule activity"/>
    <property type="evidence" value="ECO:0007669"/>
    <property type="project" value="TreeGrafter"/>
</dbReference>
<dbReference type="Pfam" id="PF02187">
    <property type="entry name" value="GAS2"/>
    <property type="match status" value="1"/>
</dbReference>
<comment type="caution">
    <text evidence="9">The sequence shown here is derived from an EMBL/GenBank/DDBJ whole genome shotgun (WGS) entry which is preliminary data.</text>
</comment>
<dbReference type="GO" id="GO:0031122">
    <property type="term" value="P:cytoplasmic microtubule organization"/>
    <property type="evidence" value="ECO:0007669"/>
    <property type="project" value="TreeGrafter"/>
</dbReference>
<feature type="domain" description="GAR" evidence="8">
    <location>
        <begin position="3125"/>
        <end position="3197"/>
    </location>
</feature>